<dbReference type="Pfam" id="PF07690">
    <property type="entry name" value="MFS_1"/>
    <property type="match status" value="1"/>
</dbReference>
<keyword evidence="3" id="KW-1003">Cell membrane</keyword>
<dbReference type="Proteomes" id="UP001203004">
    <property type="component" value="Unassembled WGS sequence"/>
</dbReference>
<proteinExistence type="predicted"/>
<keyword evidence="10" id="KW-1185">Reference proteome</keyword>
<dbReference type="CDD" id="cd17329">
    <property type="entry name" value="MFS_MdtH_MDR_like"/>
    <property type="match status" value="1"/>
</dbReference>
<feature type="transmembrane region" description="Helical" evidence="7">
    <location>
        <begin position="387"/>
        <end position="405"/>
    </location>
</feature>
<feature type="transmembrane region" description="Helical" evidence="7">
    <location>
        <begin position="321"/>
        <end position="337"/>
    </location>
</feature>
<accession>A0ABT0M645</accession>
<dbReference type="InterPro" id="IPR036259">
    <property type="entry name" value="MFS_trans_sf"/>
</dbReference>
<feature type="transmembrane region" description="Helical" evidence="7">
    <location>
        <begin position="224"/>
        <end position="247"/>
    </location>
</feature>
<keyword evidence="5 7" id="KW-1133">Transmembrane helix</keyword>
<dbReference type="InterPro" id="IPR050171">
    <property type="entry name" value="MFS_Transporters"/>
</dbReference>
<dbReference type="EMBL" id="JAMAST010000001">
    <property type="protein sequence ID" value="MCL1630341.1"/>
    <property type="molecule type" value="Genomic_DNA"/>
</dbReference>
<dbReference type="InterPro" id="IPR011701">
    <property type="entry name" value="MFS"/>
</dbReference>
<protein>
    <submittedName>
        <fullName evidence="9">MFS transporter</fullName>
    </submittedName>
</protein>
<feature type="transmembrane region" description="Helical" evidence="7">
    <location>
        <begin position="20"/>
        <end position="38"/>
    </location>
</feature>
<evidence type="ECO:0000256" key="3">
    <source>
        <dbReference type="ARBA" id="ARBA00022475"/>
    </source>
</evidence>
<keyword evidence="6 7" id="KW-0472">Membrane</keyword>
<feature type="transmembrane region" description="Helical" evidence="7">
    <location>
        <begin position="76"/>
        <end position="94"/>
    </location>
</feature>
<comment type="subcellular location">
    <subcellularLocation>
        <location evidence="1">Cell membrane</location>
        <topology evidence="1">Multi-pass membrane protein</topology>
    </subcellularLocation>
</comment>
<gene>
    <name evidence="9" type="ORF">M3N64_00010</name>
</gene>
<feature type="transmembrane region" description="Helical" evidence="7">
    <location>
        <begin position="358"/>
        <end position="381"/>
    </location>
</feature>
<evidence type="ECO:0000256" key="4">
    <source>
        <dbReference type="ARBA" id="ARBA00022692"/>
    </source>
</evidence>
<evidence type="ECO:0000256" key="5">
    <source>
        <dbReference type="ARBA" id="ARBA00022989"/>
    </source>
</evidence>
<comment type="caution">
    <text evidence="9">The sequence shown here is derived from an EMBL/GenBank/DDBJ whole genome shotgun (WGS) entry which is preliminary data.</text>
</comment>
<feature type="transmembrane region" description="Helical" evidence="7">
    <location>
        <begin position="168"/>
        <end position="188"/>
    </location>
</feature>
<dbReference type="SUPFAM" id="SSF103473">
    <property type="entry name" value="MFS general substrate transporter"/>
    <property type="match status" value="1"/>
</dbReference>
<dbReference type="PANTHER" id="PTHR23517:SF3">
    <property type="entry name" value="INTEGRAL MEMBRANE TRANSPORT PROTEIN"/>
    <property type="match status" value="1"/>
</dbReference>
<dbReference type="RefSeq" id="WP_249094301.1">
    <property type="nucleotide sequence ID" value="NZ_JAMAST010000001.1"/>
</dbReference>
<dbReference type="PANTHER" id="PTHR23517">
    <property type="entry name" value="RESISTANCE PROTEIN MDTM, PUTATIVE-RELATED-RELATED"/>
    <property type="match status" value="1"/>
</dbReference>
<dbReference type="Gene3D" id="1.20.1250.20">
    <property type="entry name" value="MFS general substrate transporter like domains"/>
    <property type="match status" value="1"/>
</dbReference>
<evidence type="ECO:0000259" key="8">
    <source>
        <dbReference type="PROSITE" id="PS50850"/>
    </source>
</evidence>
<evidence type="ECO:0000256" key="2">
    <source>
        <dbReference type="ARBA" id="ARBA00022448"/>
    </source>
</evidence>
<evidence type="ECO:0000256" key="7">
    <source>
        <dbReference type="SAM" id="Phobius"/>
    </source>
</evidence>
<dbReference type="InterPro" id="IPR005829">
    <property type="entry name" value="Sugar_transporter_CS"/>
</dbReference>
<keyword evidence="2" id="KW-0813">Transport</keyword>
<feature type="transmembrane region" description="Helical" evidence="7">
    <location>
        <begin position="267"/>
        <end position="286"/>
    </location>
</feature>
<reference evidence="9 10" key="1">
    <citation type="submission" date="2022-05" db="EMBL/GenBank/DDBJ databases">
        <title>Sporolactobacillus sp nov CPB3-1, isolated from tree bark (Mangifera indica L.).</title>
        <authorList>
            <person name="Phuengjayaem S."/>
            <person name="Tanasupawat S."/>
        </authorList>
    </citation>
    <scope>NUCLEOTIDE SEQUENCE [LARGE SCALE GENOMIC DNA]</scope>
    <source>
        <strain evidence="9 10">CPB3-1</strain>
    </source>
</reference>
<dbReference type="InterPro" id="IPR020846">
    <property type="entry name" value="MFS_dom"/>
</dbReference>
<evidence type="ECO:0000313" key="9">
    <source>
        <dbReference type="EMBL" id="MCL1630341.1"/>
    </source>
</evidence>
<dbReference type="PROSITE" id="PS50850">
    <property type="entry name" value="MFS"/>
    <property type="match status" value="1"/>
</dbReference>
<sequence>MIKTFMSLHTNIKVRLLTSFISRFVGNMVFPFMAIYFAQEFGAATAGILLLFNVLASLTVSFFGGYASDRFGRKRMMILAQTIQIAAFIIMAAANSPWYQSAKTTFFMMFLQSVSSGFMNPAAEAMLIDVSTKENRPFMYSVNYWSVNLSIAAGTIIGGLYFNSERFWLFSLLAATSVFVFILLAFFMHENQLHPLPHSPSASVRQIIGDMGKSYRTVMTDHRFLVFCLAHLLILSLEFQMNNFIAIRLSHEFHAVIVHQIVDGLKMLSWLRVENTVLIVLCTFSVNQWMKHYHPDHVLFTGLVLYSSGYVVLAFSNQWVLLFFMILITSLGELMYVPHCQSLLAAMMKEDSRGAYMAVYGLVFQGAKIMGTVGVLVGAFLPAYGMAFFYLILSATGIFFFYRSIRMMQKNQTTQSMSMPIHKSE</sequence>
<dbReference type="PROSITE" id="PS00216">
    <property type="entry name" value="SUGAR_TRANSPORT_1"/>
    <property type="match status" value="1"/>
</dbReference>
<evidence type="ECO:0000256" key="1">
    <source>
        <dbReference type="ARBA" id="ARBA00004651"/>
    </source>
</evidence>
<evidence type="ECO:0000256" key="6">
    <source>
        <dbReference type="ARBA" id="ARBA00023136"/>
    </source>
</evidence>
<feature type="transmembrane region" description="Helical" evidence="7">
    <location>
        <begin position="44"/>
        <end position="64"/>
    </location>
</feature>
<evidence type="ECO:0000313" key="10">
    <source>
        <dbReference type="Proteomes" id="UP001203004"/>
    </source>
</evidence>
<organism evidence="9 10">
    <name type="scientific">Sporolactobacillus mangiferae</name>
    <dbReference type="NCBI Taxonomy" id="2940498"/>
    <lineage>
        <taxon>Bacteria</taxon>
        <taxon>Bacillati</taxon>
        <taxon>Bacillota</taxon>
        <taxon>Bacilli</taxon>
        <taxon>Bacillales</taxon>
        <taxon>Sporolactobacillaceae</taxon>
        <taxon>Sporolactobacillus</taxon>
    </lineage>
</organism>
<feature type="domain" description="Major facilitator superfamily (MFS) profile" evidence="8">
    <location>
        <begin position="1"/>
        <end position="412"/>
    </location>
</feature>
<feature type="transmembrane region" description="Helical" evidence="7">
    <location>
        <begin position="142"/>
        <end position="162"/>
    </location>
</feature>
<name>A0ABT0M645_9BACL</name>
<keyword evidence="4 7" id="KW-0812">Transmembrane</keyword>